<organism evidence="1 2">
    <name type="scientific">Pirellula staleyi (strain ATCC 27377 / DSM 6068 / ICPB 4128)</name>
    <name type="common">Pirella staleyi</name>
    <dbReference type="NCBI Taxonomy" id="530564"/>
    <lineage>
        <taxon>Bacteria</taxon>
        <taxon>Pseudomonadati</taxon>
        <taxon>Planctomycetota</taxon>
        <taxon>Planctomycetia</taxon>
        <taxon>Pirellulales</taxon>
        <taxon>Pirellulaceae</taxon>
        <taxon>Pirellula</taxon>
    </lineage>
</organism>
<reference evidence="1 2" key="1">
    <citation type="journal article" date="2009" name="Stand. Genomic Sci.">
        <title>Complete genome sequence of Pirellula staleyi type strain (ATCC 27377).</title>
        <authorList>
            <person name="Clum A."/>
            <person name="Tindall B.J."/>
            <person name="Sikorski J."/>
            <person name="Ivanova N."/>
            <person name="Mavrommatis K."/>
            <person name="Lucas S."/>
            <person name="Glavina del Rio T."/>
            <person name="Nolan M."/>
            <person name="Chen F."/>
            <person name="Tice H."/>
            <person name="Pitluck S."/>
            <person name="Cheng J.F."/>
            <person name="Chertkov O."/>
            <person name="Brettin T."/>
            <person name="Han C."/>
            <person name="Detter J.C."/>
            <person name="Kuske C."/>
            <person name="Bruce D."/>
            <person name="Goodwin L."/>
            <person name="Ovchinikova G."/>
            <person name="Pati A."/>
            <person name="Mikhailova N."/>
            <person name="Chen A."/>
            <person name="Palaniappan K."/>
            <person name="Land M."/>
            <person name="Hauser L."/>
            <person name="Chang Y.J."/>
            <person name="Jeffries C.D."/>
            <person name="Chain P."/>
            <person name="Rohde M."/>
            <person name="Goker M."/>
            <person name="Bristow J."/>
            <person name="Eisen J.A."/>
            <person name="Markowitz V."/>
            <person name="Hugenholtz P."/>
            <person name="Kyrpides N.C."/>
            <person name="Klenk H.P."/>
            <person name="Lapidus A."/>
        </authorList>
    </citation>
    <scope>NUCLEOTIDE SEQUENCE [LARGE SCALE GENOMIC DNA]</scope>
    <source>
        <strain evidence="2">ATCC 27377 / DSM 6068 / ICPB 4128</strain>
    </source>
</reference>
<dbReference type="EMBL" id="CP001848">
    <property type="protein sequence ID" value="ADB18420.1"/>
    <property type="molecule type" value="Genomic_DNA"/>
</dbReference>
<dbReference type="AlphaFoldDB" id="D2R055"/>
<gene>
    <name evidence="1" type="ordered locus">Psta_3765</name>
</gene>
<evidence type="ECO:0000313" key="1">
    <source>
        <dbReference type="EMBL" id="ADB18420.1"/>
    </source>
</evidence>
<dbReference type="Proteomes" id="UP000001887">
    <property type="component" value="Chromosome"/>
</dbReference>
<keyword evidence="2" id="KW-1185">Reference proteome</keyword>
<sequence>MIELTIETREKMHFTFRGENRRVDISGLFFELSVDEPLRTCPRELSPALRVAAMMGRFSCGRVALSIDLELELSQQSLPQHESLLQASSLLPEIVAAHQLQATWGVADPARSAARESILQSSPGQELAVLGQQHWVGNGRNPHFSRELARRFGNARRSGIDCRTLLLRSSARSIDLAPLVAAGVHAVRPASVCQLASADFETPLARHAVWVAPSAALVHPRGGWQLAAYLQLAWRLRTAARQRKLVSLAIDAALLAEQPAHSLEFIDKMLSLVSRHVSAGNLQCLTSGEMAREELASRRGCPAKSLLRSAEPAVRRSKVA</sequence>
<proteinExistence type="predicted"/>
<dbReference type="HOGENOM" id="CLU_868363_0_0_0"/>
<evidence type="ECO:0000313" key="2">
    <source>
        <dbReference type="Proteomes" id="UP000001887"/>
    </source>
</evidence>
<dbReference type="KEGG" id="psl:Psta_3765"/>
<name>D2R055_PIRSD</name>
<accession>D2R055</accession>
<protein>
    <submittedName>
        <fullName evidence="1">Uncharacterized protein</fullName>
    </submittedName>
</protein>